<dbReference type="OrthoDB" id="10613387at2759"/>
<protein>
    <submittedName>
        <fullName evidence="2">Uncharacterized protein</fullName>
    </submittedName>
</protein>
<comment type="caution">
    <text evidence="2">The sequence shown here is derived from an EMBL/GenBank/DDBJ whole genome shotgun (WGS) entry which is preliminary data.</text>
</comment>
<proteinExistence type="predicted"/>
<evidence type="ECO:0000313" key="2">
    <source>
        <dbReference type="EMBL" id="TNV84393.1"/>
    </source>
</evidence>
<dbReference type="Proteomes" id="UP000785679">
    <property type="component" value="Unassembled WGS sequence"/>
</dbReference>
<organism evidence="2 3">
    <name type="scientific">Halteria grandinella</name>
    <dbReference type="NCBI Taxonomy" id="5974"/>
    <lineage>
        <taxon>Eukaryota</taxon>
        <taxon>Sar</taxon>
        <taxon>Alveolata</taxon>
        <taxon>Ciliophora</taxon>
        <taxon>Intramacronucleata</taxon>
        <taxon>Spirotrichea</taxon>
        <taxon>Stichotrichia</taxon>
        <taxon>Sporadotrichida</taxon>
        <taxon>Halteriidae</taxon>
        <taxon>Halteria</taxon>
    </lineage>
</organism>
<feature type="compositionally biased region" description="Basic and acidic residues" evidence="1">
    <location>
        <begin position="722"/>
        <end position="761"/>
    </location>
</feature>
<evidence type="ECO:0000256" key="1">
    <source>
        <dbReference type="SAM" id="MobiDB-lite"/>
    </source>
</evidence>
<feature type="compositionally biased region" description="Low complexity" evidence="1">
    <location>
        <begin position="812"/>
        <end position="831"/>
    </location>
</feature>
<sequence>MGRQDSPSPGRRNAPMPQKGAINLQKLEKQRAKLKSQGASTDDIDKQIMAVNEWFTAFKQHCSLTEGELKKKLRTDLHEMHKIARDLSDMRESMKLEMPNENDKRQLDRARRWSQLLVECEIILKDKTQTEVDFDRIYDIKGELERMKALDDFTIIKDVKAQFAMIDEWHEELDKVTESDEEGRVINVDRDLLKTLINKARKEFKINISQEIDEIESQFEVVEIWEKSVRQLTTSEDYEKIDEAKRLLVTVREDKEENYNIIDKNLFKKLQIWHLTATCRESIKKKRMAIEFIKIMEKELKLMNSHMHLQLEETKEQRDASIQSELELLEMARRYHQQTQKQTTDKPPARVLTFEDVEMIIGKSDEVPFEVDKKFIESLKKEVALYQKDFVKQIDKMFGKCPDIAEYDEVMAKMKESLSFISPHEQLIETMREDYNFIMAKVKQYPELKADKKNDDEDDEGAKVPRFVSDFKEITEKSKELKCKCLDAERLIHEYKTALKLFNGLKESFEKAKLEMALNFTNLAEFNEKLMHVSLDFENDELNFREEIWHERIALLIKELKSGKNFSQSERISCELVRFWLEEGQELEVVNDQKYEQLSELVEDLDHISRALKMCNTIQEVDQLDKQEHQGKLIDFEHLIVLSKTRISRGELQKRTQLTCSPIEFLKNLRNKHATENERSSHSKRKSKSTDKDGDMDESASPSGDEGAEDDVDTELEDEGKDDTAVDKKLKDPSKKSRKQKDTSGEPAKKRQKKQVEKKESILAPKLIKKPILNKTKEPAKDGVEEKKSPEKPSIKGLGGGGLKLGGSALQKPLKGILKKTTITPPKKQIQLSQSDKKTDQDVEMTDQVKKNEIDTEASDNGVDKIGSLSQDTKKPLIPVKRPASELLKKDLIKKPIIESLPKKEESAVKVKPEKKKPAEPKAKKESKKAEPSAAAEKQEKPSEPIKKAIMPIKKAVGGGGGGLAASLAKIKS</sequence>
<feature type="region of interest" description="Disordered" evidence="1">
    <location>
        <begin position="1"/>
        <end position="21"/>
    </location>
</feature>
<reference evidence="2" key="1">
    <citation type="submission" date="2019-06" db="EMBL/GenBank/DDBJ databases">
        <authorList>
            <person name="Zheng W."/>
        </authorList>
    </citation>
    <scope>NUCLEOTIDE SEQUENCE</scope>
    <source>
        <strain evidence="2">QDHG01</strain>
    </source>
</reference>
<feature type="compositionally biased region" description="Acidic residues" evidence="1">
    <location>
        <begin position="706"/>
        <end position="721"/>
    </location>
</feature>
<feature type="compositionally biased region" description="Basic and acidic residues" evidence="1">
    <location>
        <begin position="883"/>
        <end position="947"/>
    </location>
</feature>
<feature type="compositionally biased region" description="Basic and acidic residues" evidence="1">
    <location>
        <begin position="775"/>
        <end position="794"/>
    </location>
</feature>
<name>A0A8J8T7P9_HALGN</name>
<gene>
    <name evidence="2" type="ORF">FGO68_gene805</name>
</gene>
<keyword evidence="3" id="KW-1185">Reference proteome</keyword>
<accession>A0A8J8T7P9</accession>
<dbReference type="EMBL" id="RRYP01002818">
    <property type="protein sequence ID" value="TNV84393.1"/>
    <property type="molecule type" value="Genomic_DNA"/>
</dbReference>
<feature type="region of interest" description="Disordered" evidence="1">
    <location>
        <begin position="954"/>
        <end position="973"/>
    </location>
</feature>
<feature type="region of interest" description="Disordered" evidence="1">
    <location>
        <begin position="671"/>
        <end position="949"/>
    </location>
</feature>
<evidence type="ECO:0000313" key="3">
    <source>
        <dbReference type="Proteomes" id="UP000785679"/>
    </source>
</evidence>
<feature type="compositionally biased region" description="Basic and acidic residues" evidence="1">
    <location>
        <begin position="835"/>
        <end position="854"/>
    </location>
</feature>
<dbReference type="AlphaFoldDB" id="A0A8J8T7P9"/>